<dbReference type="EMBL" id="JBHSJB010000043">
    <property type="protein sequence ID" value="MFC5059724.1"/>
    <property type="molecule type" value="Genomic_DNA"/>
</dbReference>
<organism evidence="2 3">
    <name type="scientific">Saccharothrix xinjiangensis</name>
    <dbReference type="NCBI Taxonomy" id="204798"/>
    <lineage>
        <taxon>Bacteria</taxon>
        <taxon>Bacillati</taxon>
        <taxon>Actinomycetota</taxon>
        <taxon>Actinomycetes</taxon>
        <taxon>Pseudonocardiales</taxon>
        <taxon>Pseudonocardiaceae</taxon>
        <taxon>Saccharothrix</taxon>
    </lineage>
</organism>
<dbReference type="InterPro" id="IPR052555">
    <property type="entry name" value="dCTP_Pyrophosphatase"/>
</dbReference>
<evidence type="ECO:0000313" key="2">
    <source>
        <dbReference type="EMBL" id="MFC5059724.1"/>
    </source>
</evidence>
<dbReference type="Pfam" id="PF12643">
    <property type="entry name" value="MazG-like"/>
    <property type="match status" value="1"/>
</dbReference>
<name>A0ABV9YCW3_9PSEU</name>
<comment type="caution">
    <text evidence="2">The sequence shown here is derived from an EMBL/GenBank/DDBJ whole genome shotgun (WGS) entry which is preliminary data.</text>
</comment>
<protein>
    <submittedName>
        <fullName evidence="2">Nucleotide pyrophosphohydrolase</fullName>
    </submittedName>
</protein>
<evidence type="ECO:0000256" key="1">
    <source>
        <dbReference type="SAM" id="MobiDB-lite"/>
    </source>
</evidence>
<dbReference type="SUPFAM" id="SSF101386">
    <property type="entry name" value="all-alpha NTP pyrophosphatases"/>
    <property type="match status" value="1"/>
</dbReference>
<dbReference type="PANTHER" id="PTHR46523:SF1">
    <property type="entry name" value="DCTP PYROPHOSPHATASE 1"/>
    <property type="match status" value="1"/>
</dbReference>
<dbReference type="CDD" id="cd11537">
    <property type="entry name" value="NTP-PPase_RS21-C6_like"/>
    <property type="match status" value="1"/>
</dbReference>
<sequence length="137" mass="15156">MNNTAGAGDSAGADDSAGKTGKNGLEDLRDTLRRFAAARDWDRYHTPKNLVMALSGEVGELTDLFQWLTPEEAARAMEDPELAWNVRDELADVVHYLVRLADKLDVDLVEAAFAKVERNERRFPTGSLEPVSLDPVE</sequence>
<keyword evidence="3" id="KW-1185">Reference proteome</keyword>
<feature type="compositionally biased region" description="Low complexity" evidence="1">
    <location>
        <begin position="1"/>
        <end position="22"/>
    </location>
</feature>
<dbReference type="PANTHER" id="PTHR46523">
    <property type="entry name" value="DCTP PYROPHOSPHATASE 1"/>
    <property type="match status" value="1"/>
</dbReference>
<accession>A0ABV9YCW3</accession>
<feature type="region of interest" description="Disordered" evidence="1">
    <location>
        <begin position="1"/>
        <end position="25"/>
    </location>
</feature>
<dbReference type="InterPro" id="IPR025984">
    <property type="entry name" value="DCTPP"/>
</dbReference>
<dbReference type="Proteomes" id="UP001595833">
    <property type="component" value="Unassembled WGS sequence"/>
</dbReference>
<gene>
    <name evidence="2" type="ORF">ACFPFM_38915</name>
</gene>
<dbReference type="Gene3D" id="1.10.287.1080">
    <property type="entry name" value="MazG-like"/>
    <property type="match status" value="1"/>
</dbReference>
<dbReference type="RefSeq" id="WP_344043181.1">
    <property type="nucleotide sequence ID" value="NZ_BAAAKE010000042.1"/>
</dbReference>
<proteinExistence type="predicted"/>
<evidence type="ECO:0000313" key="3">
    <source>
        <dbReference type="Proteomes" id="UP001595833"/>
    </source>
</evidence>
<reference evidence="3" key="1">
    <citation type="journal article" date="2019" name="Int. J. Syst. Evol. Microbiol.">
        <title>The Global Catalogue of Microorganisms (GCM) 10K type strain sequencing project: providing services to taxonomists for standard genome sequencing and annotation.</title>
        <authorList>
            <consortium name="The Broad Institute Genomics Platform"/>
            <consortium name="The Broad Institute Genome Sequencing Center for Infectious Disease"/>
            <person name="Wu L."/>
            <person name="Ma J."/>
        </authorList>
    </citation>
    <scope>NUCLEOTIDE SEQUENCE [LARGE SCALE GENOMIC DNA]</scope>
    <source>
        <strain evidence="3">KCTC 12848</strain>
    </source>
</reference>